<dbReference type="InterPro" id="IPR036045">
    <property type="entry name" value="Sec1-like_sf"/>
</dbReference>
<dbReference type="InterPro" id="IPR027482">
    <property type="entry name" value="Sec1-like_dom2"/>
</dbReference>
<name>A0A8J5HLM0_ZINOF</name>
<sequence>MLKTVEPSIMGEQKTMIAYSVHVDSPLGSDAFHEYETLLVQDYEELLKKSEKKRLQQERDSKKLTGSLYVKNLASEDDGCRKLPSCENDRAVYGDNSINFTGVNSLQSCLFLFNDGPNRIKGQFAVQPVGPAGPARFSQHCPRVFILPSEGTLTEACLSTNYENSISPGLPSLSAGSSSDADDVPPGATLTANFLYHLLEKMDLKMEIFSLGDTSQIVGKMMMDMSSLYDVGRRNKRSAGLLLIDRTIDLLTPCCHGDSFLDRLLSSLPRMTAFASGWSSGAIESKSDDHTDKFTTDAVQHEVDLLGGSFLSNNSGTNYLETLLDRRAKDGAILVKKWLLETLRHEKLNLSLKGRSGSFSASELHTLLEKFAQNQMSLIRDKGIIQLALAVEIVLGEPHSSHWEAFVNAEKILAVTSQDTSQSLSSQIRDFINTSILLRSNEQDKRIGPSHNVLSFQDALLLSMIGYILAGESFPTSASTGPFLWEEDVTQNSTEEHPLKEAEVDAVMENPSSAKLHFLHGLSNGFAAKLDKEKDDFFKSSELDDFDDKWGNWDDEDTDNQNAQAYDDMQLKLELRDRVDQLFKFFNKLSSLRQRNSTLREGLAAYSIGRFSKSGFGRFGLGQAKPSFGDQSVLFIFVVGGMNTLEILDIVGSHLRMHYHILSCFSIDHFSTNVREAMEVIAEYGRSGIELIVGGTTLLTPNDILMSFRMDLLILCYAYLCRSPSTKLLQQMCPQKVSDNPSLASLGVLNTQKKHASDIKFAISRD</sequence>
<reference evidence="2 3" key="1">
    <citation type="submission" date="2020-08" db="EMBL/GenBank/DDBJ databases">
        <title>Plant Genome Project.</title>
        <authorList>
            <person name="Zhang R.-G."/>
        </authorList>
    </citation>
    <scope>NUCLEOTIDE SEQUENCE [LARGE SCALE GENOMIC DNA]</scope>
    <source>
        <tissue evidence="2">Rhizome</tissue>
    </source>
</reference>
<dbReference type="InterPro" id="IPR001619">
    <property type="entry name" value="Sec1-like"/>
</dbReference>
<gene>
    <name evidence="2" type="ORF">ZIOFF_019152</name>
</gene>
<evidence type="ECO:0000313" key="3">
    <source>
        <dbReference type="Proteomes" id="UP000734854"/>
    </source>
</evidence>
<dbReference type="Gene3D" id="3.40.50.1910">
    <property type="match status" value="1"/>
</dbReference>
<dbReference type="SUPFAM" id="SSF56815">
    <property type="entry name" value="Sec1/munc18-like (SM) proteins"/>
    <property type="match status" value="2"/>
</dbReference>
<proteinExistence type="inferred from homology"/>
<dbReference type="AlphaFoldDB" id="A0A8J5HLM0"/>
<dbReference type="EMBL" id="JACMSC010000005">
    <property type="protein sequence ID" value="KAG6522018.1"/>
    <property type="molecule type" value="Genomic_DNA"/>
</dbReference>
<organism evidence="2 3">
    <name type="scientific">Zingiber officinale</name>
    <name type="common">Ginger</name>
    <name type="synonym">Amomum zingiber</name>
    <dbReference type="NCBI Taxonomy" id="94328"/>
    <lineage>
        <taxon>Eukaryota</taxon>
        <taxon>Viridiplantae</taxon>
        <taxon>Streptophyta</taxon>
        <taxon>Embryophyta</taxon>
        <taxon>Tracheophyta</taxon>
        <taxon>Spermatophyta</taxon>
        <taxon>Magnoliopsida</taxon>
        <taxon>Liliopsida</taxon>
        <taxon>Zingiberales</taxon>
        <taxon>Zingiberaceae</taxon>
        <taxon>Zingiber</taxon>
    </lineage>
</organism>
<evidence type="ECO:0000313" key="2">
    <source>
        <dbReference type="EMBL" id="KAG6522018.1"/>
    </source>
</evidence>
<dbReference type="GO" id="GO:0016192">
    <property type="term" value="P:vesicle-mediated transport"/>
    <property type="evidence" value="ECO:0007669"/>
    <property type="project" value="InterPro"/>
</dbReference>
<accession>A0A8J5HLM0</accession>
<protein>
    <submittedName>
        <fullName evidence="2">Uncharacterized protein</fullName>
    </submittedName>
</protein>
<comment type="similarity">
    <text evidence="1">Belongs to the STXBP/unc-18/SEC1 family.</text>
</comment>
<dbReference type="PANTHER" id="PTHR11679">
    <property type="entry name" value="VESICLE PROTEIN SORTING-ASSOCIATED"/>
    <property type="match status" value="1"/>
</dbReference>
<dbReference type="Proteomes" id="UP000734854">
    <property type="component" value="Unassembled WGS sequence"/>
</dbReference>
<comment type="caution">
    <text evidence="2">The sequence shown here is derived from an EMBL/GenBank/DDBJ whole genome shotgun (WGS) entry which is preliminary data.</text>
</comment>
<keyword evidence="3" id="KW-1185">Reference proteome</keyword>
<evidence type="ECO:0000256" key="1">
    <source>
        <dbReference type="ARBA" id="ARBA00009884"/>
    </source>
</evidence>